<feature type="compositionally biased region" description="Basic and acidic residues" evidence="1">
    <location>
        <begin position="330"/>
        <end position="368"/>
    </location>
</feature>
<sequence>MSSSCICTLANRMTQPLQRRVRRPALLNGLAARGLHLVGLLPRLAPLLAAAHEGPHRPLQLRGLDEVVAPPVHLHGHGHAHDGHELERVQVLLRVQRPRRQRHAVPQALHRRVPPAVGHEAAHGRVGEHRLLRRPPRPHEAPAPGPLQEPRGEELVQVGVRRVPRSGRGRPAQRPQEPVPAPLQPRRGLARLRRVEPAQAPEAEEHHRRTRLRVEPPDARLVAGRTSPRTEVENRTDRVQRRRRPSRHAPASGDGGEQPRFELGHRVDDDAVGVHETPAVVNEPREVGAVLASQEPRDACRGHGRQARHVDRALERLEVGGDSLGKGRQPQREREQRGRGGEVDVRRHGEPARHVQHGGGEEVDHERRGAELPRRGLHVRPVELQVPRLELLQVAGAVRRGLHGREVVEPDASNAGLRDAPDVRAHLGGRLRRRRPHDEDGHRELPAQAVPAARAVAQQALPGFDERHEVAGARLREEQHVEARHISPSSPSCADKSLCSWRWLTAPARNCALWFSLN</sequence>
<dbReference type="InParanoid" id="A0A804QC48"/>
<feature type="compositionally biased region" description="Basic and acidic residues" evidence="1">
    <location>
        <begin position="308"/>
        <end position="319"/>
    </location>
</feature>
<feature type="region of interest" description="Disordered" evidence="1">
    <location>
        <begin position="99"/>
        <end position="262"/>
    </location>
</feature>
<feature type="compositionally biased region" description="Basic residues" evidence="1">
    <location>
        <begin position="99"/>
        <end position="113"/>
    </location>
</feature>
<protein>
    <submittedName>
        <fullName evidence="2">Uncharacterized protein</fullName>
    </submittedName>
</protein>
<dbReference type="Proteomes" id="UP000007305">
    <property type="component" value="Chromosome 7"/>
</dbReference>
<evidence type="ECO:0000256" key="1">
    <source>
        <dbReference type="SAM" id="MobiDB-lite"/>
    </source>
</evidence>
<proteinExistence type="predicted"/>
<feature type="compositionally biased region" description="Basic and acidic residues" evidence="1">
    <location>
        <begin position="203"/>
        <end position="218"/>
    </location>
</feature>
<organism evidence="2 3">
    <name type="scientific">Zea mays</name>
    <name type="common">Maize</name>
    <dbReference type="NCBI Taxonomy" id="4577"/>
    <lineage>
        <taxon>Eukaryota</taxon>
        <taxon>Viridiplantae</taxon>
        <taxon>Streptophyta</taxon>
        <taxon>Embryophyta</taxon>
        <taxon>Tracheophyta</taxon>
        <taxon>Spermatophyta</taxon>
        <taxon>Magnoliopsida</taxon>
        <taxon>Liliopsida</taxon>
        <taxon>Poales</taxon>
        <taxon>Poaceae</taxon>
        <taxon>PACMAD clade</taxon>
        <taxon>Panicoideae</taxon>
        <taxon>Andropogonodae</taxon>
        <taxon>Andropogoneae</taxon>
        <taxon>Tripsacinae</taxon>
        <taxon>Zea</taxon>
    </lineage>
</organism>
<reference evidence="3" key="1">
    <citation type="submission" date="2015-12" db="EMBL/GenBank/DDBJ databases">
        <title>Update maize B73 reference genome by single molecule sequencing technologies.</title>
        <authorList>
            <consortium name="Maize Genome Sequencing Project"/>
            <person name="Ware D."/>
        </authorList>
    </citation>
    <scope>NUCLEOTIDE SEQUENCE [LARGE SCALE GENOMIC DNA]</scope>
    <source>
        <strain evidence="3">cv. B73</strain>
    </source>
</reference>
<feature type="compositionally biased region" description="Basic and acidic residues" evidence="1">
    <location>
        <begin position="120"/>
        <end position="130"/>
    </location>
</feature>
<reference evidence="2" key="3">
    <citation type="submission" date="2021-05" db="UniProtKB">
        <authorList>
            <consortium name="EnsemblPlants"/>
        </authorList>
    </citation>
    <scope>IDENTIFICATION</scope>
    <source>
        <strain evidence="2">cv. B73</strain>
    </source>
</reference>
<reference evidence="2" key="2">
    <citation type="submission" date="2019-07" db="EMBL/GenBank/DDBJ databases">
        <authorList>
            <person name="Seetharam A."/>
            <person name="Woodhouse M."/>
            <person name="Cannon E."/>
        </authorList>
    </citation>
    <scope>NUCLEOTIDE SEQUENCE [LARGE SCALE GENOMIC DNA]</scope>
    <source>
        <strain evidence="2">cv. B73</strain>
    </source>
</reference>
<accession>A0A804QC48</accession>
<dbReference type="AlphaFoldDB" id="A0A804QC48"/>
<dbReference type="EnsemblPlants" id="Zm00001eb322200_T001">
    <property type="protein sequence ID" value="Zm00001eb322200_P001"/>
    <property type="gene ID" value="Zm00001eb322200"/>
</dbReference>
<feature type="compositionally biased region" description="Basic and acidic residues" evidence="1">
    <location>
        <begin position="228"/>
        <end position="239"/>
    </location>
</feature>
<feature type="region of interest" description="Disordered" evidence="1">
    <location>
        <begin position="295"/>
        <end position="368"/>
    </location>
</feature>
<dbReference type="Gramene" id="Zm00001eb322200_T001">
    <property type="protein sequence ID" value="Zm00001eb322200_P001"/>
    <property type="gene ID" value="Zm00001eb322200"/>
</dbReference>
<name>A0A804QC48_MAIZE</name>
<keyword evidence="3" id="KW-1185">Reference proteome</keyword>
<evidence type="ECO:0000313" key="3">
    <source>
        <dbReference type="Proteomes" id="UP000007305"/>
    </source>
</evidence>
<evidence type="ECO:0000313" key="2">
    <source>
        <dbReference type="EnsemblPlants" id="Zm00001eb322200_P001"/>
    </source>
</evidence>